<evidence type="ECO:0000256" key="2">
    <source>
        <dbReference type="ARBA" id="ARBA00012438"/>
    </source>
</evidence>
<dbReference type="GO" id="GO:0000155">
    <property type="term" value="F:phosphorelay sensor kinase activity"/>
    <property type="evidence" value="ECO:0007669"/>
    <property type="project" value="InterPro"/>
</dbReference>
<dbReference type="InterPro" id="IPR050351">
    <property type="entry name" value="BphY/WalK/GraS-like"/>
</dbReference>
<evidence type="ECO:0000259" key="7">
    <source>
        <dbReference type="PROSITE" id="PS50109"/>
    </source>
</evidence>
<name>A0A840AA99_9PROT</name>
<dbReference type="NCBIfam" id="TIGR00229">
    <property type="entry name" value="sensory_box"/>
    <property type="match status" value="1"/>
</dbReference>
<evidence type="ECO:0000256" key="3">
    <source>
        <dbReference type="ARBA" id="ARBA00022679"/>
    </source>
</evidence>
<keyword evidence="6" id="KW-0175">Coiled coil</keyword>
<dbReference type="CDD" id="cd00130">
    <property type="entry name" value="PAS"/>
    <property type="match status" value="1"/>
</dbReference>
<dbReference type="InterPro" id="IPR035965">
    <property type="entry name" value="PAS-like_dom_sf"/>
</dbReference>
<dbReference type="PANTHER" id="PTHR42878:SF14">
    <property type="entry name" value="OSMOLARITY TWO-COMPONENT SYSTEM PROTEIN SSK1"/>
    <property type="match status" value="1"/>
</dbReference>
<feature type="coiled-coil region" evidence="6">
    <location>
        <begin position="126"/>
        <end position="160"/>
    </location>
</feature>
<dbReference type="InterPro" id="IPR000014">
    <property type="entry name" value="PAS"/>
</dbReference>
<feature type="domain" description="Histidine kinase" evidence="7">
    <location>
        <begin position="167"/>
        <end position="384"/>
    </location>
</feature>
<dbReference type="AlphaFoldDB" id="A0A840AA99"/>
<dbReference type="EC" id="2.7.13.3" evidence="2"/>
<dbReference type="Gene3D" id="3.30.450.20">
    <property type="entry name" value="PAS domain"/>
    <property type="match status" value="1"/>
</dbReference>
<dbReference type="PANTHER" id="PTHR42878">
    <property type="entry name" value="TWO-COMPONENT HISTIDINE KINASE"/>
    <property type="match status" value="1"/>
</dbReference>
<reference evidence="8 9" key="1">
    <citation type="submission" date="2020-08" db="EMBL/GenBank/DDBJ databases">
        <title>Genomic Encyclopedia of Type Strains, Phase IV (KMG-IV): sequencing the most valuable type-strain genomes for metagenomic binning, comparative biology and taxonomic classification.</title>
        <authorList>
            <person name="Goeker M."/>
        </authorList>
    </citation>
    <scope>NUCLEOTIDE SEQUENCE [LARGE SCALE GENOMIC DNA]</scope>
    <source>
        <strain evidence="8 9">DSM 19979</strain>
    </source>
</reference>
<organism evidence="8 9">
    <name type="scientific">Roseococcus suduntuyensis</name>
    <dbReference type="NCBI Taxonomy" id="455361"/>
    <lineage>
        <taxon>Bacteria</taxon>
        <taxon>Pseudomonadati</taxon>
        <taxon>Pseudomonadota</taxon>
        <taxon>Alphaproteobacteria</taxon>
        <taxon>Acetobacterales</taxon>
        <taxon>Roseomonadaceae</taxon>
        <taxon>Roseococcus</taxon>
    </lineage>
</organism>
<dbReference type="SUPFAM" id="SSF55785">
    <property type="entry name" value="PYP-like sensor domain (PAS domain)"/>
    <property type="match status" value="1"/>
</dbReference>
<dbReference type="InterPro" id="IPR036097">
    <property type="entry name" value="HisK_dim/P_sf"/>
</dbReference>
<dbReference type="SUPFAM" id="SSF47384">
    <property type="entry name" value="Homodimeric domain of signal transducing histidine kinase"/>
    <property type="match status" value="1"/>
</dbReference>
<evidence type="ECO:0000256" key="5">
    <source>
        <dbReference type="ARBA" id="ARBA00023136"/>
    </source>
</evidence>
<dbReference type="InterPro" id="IPR003661">
    <property type="entry name" value="HisK_dim/P_dom"/>
</dbReference>
<proteinExistence type="predicted"/>
<dbReference type="EMBL" id="JACIDJ010000002">
    <property type="protein sequence ID" value="MBB3898027.1"/>
    <property type="molecule type" value="Genomic_DNA"/>
</dbReference>
<evidence type="ECO:0000256" key="1">
    <source>
        <dbReference type="ARBA" id="ARBA00000085"/>
    </source>
</evidence>
<dbReference type="PROSITE" id="PS50109">
    <property type="entry name" value="HIS_KIN"/>
    <property type="match status" value="1"/>
</dbReference>
<keyword evidence="9" id="KW-1185">Reference proteome</keyword>
<dbReference type="GO" id="GO:0000156">
    <property type="term" value="F:phosphorelay response regulator activity"/>
    <property type="evidence" value="ECO:0007669"/>
    <property type="project" value="TreeGrafter"/>
</dbReference>
<keyword evidence="4" id="KW-0418">Kinase</keyword>
<evidence type="ECO:0000313" key="9">
    <source>
        <dbReference type="Proteomes" id="UP000553193"/>
    </source>
</evidence>
<comment type="caution">
    <text evidence="8">The sequence shown here is derived from an EMBL/GenBank/DDBJ whole genome shotgun (WGS) entry which is preliminary data.</text>
</comment>
<dbReference type="Gene3D" id="1.10.287.130">
    <property type="match status" value="1"/>
</dbReference>
<dbReference type="SMART" id="SM00388">
    <property type="entry name" value="HisKA"/>
    <property type="match status" value="1"/>
</dbReference>
<dbReference type="GO" id="GO:0030295">
    <property type="term" value="F:protein kinase activator activity"/>
    <property type="evidence" value="ECO:0007669"/>
    <property type="project" value="TreeGrafter"/>
</dbReference>
<dbReference type="Proteomes" id="UP000553193">
    <property type="component" value="Unassembled WGS sequence"/>
</dbReference>
<evidence type="ECO:0000256" key="6">
    <source>
        <dbReference type="SAM" id="Coils"/>
    </source>
</evidence>
<dbReference type="Pfam" id="PF13426">
    <property type="entry name" value="PAS_9"/>
    <property type="match status" value="1"/>
</dbReference>
<sequence>MPEHPEFTESSEELYEDAPCGYVSYREADGVIVRINRTLADWLGVTPEAVVGTRRFQDLLTLPARMLHEARHKVMLRLSGQAGGIALEMLRADGTRLPVLVTSRLKRDARGGAPWVRTSVFDATTYQRYERELWTAREEAEQAAAEARRARALADAASEAKSRFLSAMNHEFRSPIHVIIGYAELLTTPGLVPNEDMRAEYLAEVSGAARHLVWLLEDATRYGGLDALGRAPVLRTRRLRELVQGGVGIASEVLGGRAVTLRLSDGPEDPMVTANEAAAEAVGGVIRDIAQRAVAETTLLVGIEAHDGGGTITFGGSALSQSEQALHALLAPLEAPEVLHRGLEGAGLGMAFAERVLRLAGGSIRLRAEPAGESVICLHFAAPDLPAEEMLLS</sequence>
<dbReference type="InterPro" id="IPR005467">
    <property type="entry name" value="His_kinase_dom"/>
</dbReference>
<dbReference type="Pfam" id="PF00512">
    <property type="entry name" value="HisKA"/>
    <property type="match status" value="1"/>
</dbReference>
<evidence type="ECO:0000256" key="4">
    <source>
        <dbReference type="ARBA" id="ARBA00022777"/>
    </source>
</evidence>
<protein>
    <recommendedName>
        <fullName evidence="2">histidine kinase</fullName>
        <ecNumber evidence="2">2.7.13.3</ecNumber>
    </recommendedName>
</protein>
<dbReference type="GO" id="GO:0016020">
    <property type="term" value="C:membrane"/>
    <property type="evidence" value="ECO:0007669"/>
    <property type="project" value="UniProtKB-SubCell"/>
</dbReference>
<accession>A0A840AA99</accession>
<keyword evidence="3" id="KW-0808">Transferase</keyword>
<dbReference type="CDD" id="cd00082">
    <property type="entry name" value="HisKA"/>
    <property type="match status" value="1"/>
</dbReference>
<gene>
    <name evidence="8" type="ORF">GGQ83_001464</name>
</gene>
<comment type="catalytic activity">
    <reaction evidence="1">
        <text>ATP + protein L-histidine = ADP + protein N-phospho-L-histidine.</text>
        <dbReference type="EC" id="2.7.13.3"/>
    </reaction>
</comment>
<dbReference type="RefSeq" id="WP_184383127.1">
    <property type="nucleotide sequence ID" value="NZ_JACIDJ010000002.1"/>
</dbReference>
<evidence type="ECO:0000313" key="8">
    <source>
        <dbReference type="EMBL" id="MBB3898027.1"/>
    </source>
</evidence>
<dbReference type="GO" id="GO:0007234">
    <property type="term" value="P:osmosensory signaling via phosphorelay pathway"/>
    <property type="evidence" value="ECO:0007669"/>
    <property type="project" value="TreeGrafter"/>
</dbReference>
<keyword evidence="5" id="KW-0472">Membrane</keyword>